<dbReference type="Gene3D" id="3.40.50.2300">
    <property type="match status" value="2"/>
</dbReference>
<dbReference type="RefSeq" id="XP_060537856.1">
    <property type="nucleotide sequence ID" value="XM_060681873.1"/>
</dbReference>
<evidence type="ECO:0000313" key="3">
    <source>
        <dbReference type="RefSeq" id="XP_060537856.1"/>
    </source>
</evidence>
<dbReference type="PANTHER" id="PTHR24061:SF599">
    <property type="entry name" value="G-PROTEIN COUPLED RECEPTORS FAMILY 3 PROFILE DOMAIN-CONTAINING PROTEIN"/>
    <property type="match status" value="1"/>
</dbReference>
<name>A0ABM3YP01_PANGU</name>
<evidence type="ECO:0000313" key="2">
    <source>
        <dbReference type="Proteomes" id="UP001652622"/>
    </source>
</evidence>
<reference evidence="3" key="1">
    <citation type="submission" date="2025-08" db="UniProtKB">
        <authorList>
            <consortium name="RefSeq"/>
        </authorList>
    </citation>
    <scope>IDENTIFICATION</scope>
    <source>
        <tissue evidence="3">Blood</tissue>
    </source>
</reference>
<sequence length="123" mass="13405">MKGLHPFLQTSQFYNNSINGVYLDENGELVADLDIVNTVILHNMSVSQVTVGNLESVGSSHFKFMMNQNAIANVEMLNKPLPPSRCVESCPPGFMKVAQEGKPICCYNCHPCPEGTISTEEGG</sequence>
<organism evidence="2 3">
    <name type="scientific">Pantherophis guttatus</name>
    <name type="common">Corn snake</name>
    <name type="synonym">Elaphe guttata</name>
    <dbReference type="NCBI Taxonomy" id="94885"/>
    <lineage>
        <taxon>Eukaryota</taxon>
        <taxon>Metazoa</taxon>
        <taxon>Chordata</taxon>
        <taxon>Craniata</taxon>
        <taxon>Vertebrata</taxon>
        <taxon>Euteleostomi</taxon>
        <taxon>Lepidosauria</taxon>
        <taxon>Squamata</taxon>
        <taxon>Bifurcata</taxon>
        <taxon>Unidentata</taxon>
        <taxon>Episquamata</taxon>
        <taxon>Toxicofera</taxon>
        <taxon>Serpentes</taxon>
        <taxon>Colubroidea</taxon>
        <taxon>Colubridae</taxon>
        <taxon>Colubrinae</taxon>
        <taxon>Pantherophis</taxon>
    </lineage>
</organism>
<dbReference type="GeneID" id="132709095"/>
<keyword evidence="2" id="KW-1185">Reference proteome</keyword>
<protein>
    <submittedName>
        <fullName evidence="3">Vomeronasal type-2 receptor 1-like</fullName>
    </submittedName>
</protein>
<gene>
    <name evidence="3" type="primary">LOC132709095</name>
</gene>
<feature type="domain" description="GPCR family 3 nine cysteines" evidence="1">
    <location>
        <begin position="82"/>
        <end position="119"/>
    </location>
</feature>
<evidence type="ECO:0000259" key="1">
    <source>
        <dbReference type="Pfam" id="PF07562"/>
    </source>
</evidence>
<proteinExistence type="predicted"/>
<dbReference type="PANTHER" id="PTHR24061">
    <property type="entry name" value="CALCIUM-SENSING RECEPTOR-RELATED"/>
    <property type="match status" value="1"/>
</dbReference>
<dbReference type="Pfam" id="PF07562">
    <property type="entry name" value="NCD3G"/>
    <property type="match status" value="1"/>
</dbReference>
<dbReference type="InterPro" id="IPR011500">
    <property type="entry name" value="GPCR_3_9-Cys_dom"/>
</dbReference>
<dbReference type="InterPro" id="IPR038550">
    <property type="entry name" value="GPCR_3_9-Cys_sf"/>
</dbReference>
<accession>A0ABM3YP01</accession>
<dbReference type="Proteomes" id="UP001652622">
    <property type="component" value="Unplaced"/>
</dbReference>
<dbReference type="InterPro" id="IPR000068">
    <property type="entry name" value="GPCR_3_Ca_sens_rcpt-rel"/>
</dbReference>
<dbReference type="Gene3D" id="2.10.50.30">
    <property type="entry name" value="GPCR, family 3, nine cysteines domain"/>
    <property type="match status" value="1"/>
</dbReference>